<evidence type="ECO:0000256" key="6">
    <source>
        <dbReference type="ARBA" id="ARBA00023242"/>
    </source>
</evidence>
<keyword evidence="5" id="KW-0804">Transcription</keyword>
<evidence type="ECO:0000313" key="10">
    <source>
        <dbReference type="Proteomes" id="UP000728032"/>
    </source>
</evidence>
<feature type="region of interest" description="Disordered" evidence="7">
    <location>
        <begin position="192"/>
        <end position="228"/>
    </location>
</feature>
<dbReference type="InterPro" id="IPR036096">
    <property type="entry name" value="Ataxin_AXH_dom_sf"/>
</dbReference>
<dbReference type="InterPro" id="IPR043404">
    <property type="entry name" value="ATAXIN1-like"/>
</dbReference>
<feature type="compositionally biased region" description="Low complexity" evidence="7">
    <location>
        <begin position="144"/>
        <end position="167"/>
    </location>
</feature>
<evidence type="ECO:0000256" key="2">
    <source>
        <dbReference type="ARBA" id="ARBA00022491"/>
    </source>
</evidence>
<keyword evidence="6" id="KW-0539">Nucleus</keyword>
<feature type="compositionally biased region" description="Basic and acidic residues" evidence="7">
    <location>
        <begin position="821"/>
        <end position="830"/>
    </location>
</feature>
<feature type="compositionally biased region" description="Low complexity" evidence="7">
    <location>
        <begin position="362"/>
        <end position="391"/>
    </location>
</feature>
<feature type="compositionally biased region" description="Polar residues" evidence="7">
    <location>
        <begin position="740"/>
        <end position="757"/>
    </location>
</feature>
<dbReference type="GO" id="GO:0003723">
    <property type="term" value="F:RNA binding"/>
    <property type="evidence" value="ECO:0007669"/>
    <property type="project" value="InterPro"/>
</dbReference>
<keyword evidence="3" id="KW-0805">Transcription regulation</keyword>
<dbReference type="EMBL" id="OC917073">
    <property type="protein sequence ID" value="CAD7646067.1"/>
    <property type="molecule type" value="Genomic_DNA"/>
</dbReference>
<dbReference type="Proteomes" id="UP000728032">
    <property type="component" value="Unassembled WGS sequence"/>
</dbReference>
<name>A0A7R9QHM2_9ACAR</name>
<dbReference type="SMART" id="SM00536">
    <property type="entry name" value="AXH"/>
    <property type="match status" value="1"/>
</dbReference>
<feature type="compositionally biased region" description="Polar residues" evidence="7">
    <location>
        <begin position="804"/>
        <end position="817"/>
    </location>
</feature>
<accession>A0A7R9QHM2</accession>
<organism evidence="9">
    <name type="scientific">Oppiella nova</name>
    <dbReference type="NCBI Taxonomy" id="334625"/>
    <lineage>
        <taxon>Eukaryota</taxon>
        <taxon>Metazoa</taxon>
        <taxon>Ecdysozoa</taxon>
        <taxon>Arthropoda</taxon>
        <taxon>Chelicerata</taxon>
        <taxon>Arachnida</taxon>
        <taxon>Acari</taxon>
        <taxon>Acariformes</taxon>
        <taxon>Sarcoptiformes</taxon>
        <taxon>Oribatida</taxon>
        <taxon>Brachypylina</taxon>
        <taxon>Oppioidea</taxon>
        <taxon>Oppiidae</taxon>
        <taxon>Oppiella</taxon>
    </lineage>
</organism>
<dbReference type="Pfam" id="PF08517">
    <property type="entry name" value="AXH"/>
    <property type="match status" value="1"/>
</dbReference>
<feature type="compositionally biased region" description="Low complexity" evidence="7">
    <location>
        <begin position="192"/>
        <end position="222"/>
    </location>
</feature>
<evidence type="ECO:0000256" key="1">
    <source>
        <dbReference type="ARBA" id="ARBA00004123"/>
    </source>
</evidence>
<dbReference type="SUPFAM" id="SSF102031">
    <property type="entry name" value="AXH domain"/>
    <property type="match status" value="1"/>
</dbReference>
<feature type="region of interest" description="Disordered" evidence="7">
    <location>
        <begin position="711"/>
        <end position="841"/>
    </location>
</feature>
<dbReference type="OrthoDB" id="10000452at2759"/>
<feature type="compositionally biased region" description="Basic and acidic residues" evidence="7">
    <location>
        <begin position="133"/>
        <end position="143"/>
    </location>
</feature>
<feature type="compositionally biased region" description="Polar residues" evidence="7">
    <location>
        <begin position="432"/>
        <end position="442"/>
    </location>
</feature>
<evidence type="ECO:0000256" key="4">
    <source>
        <dbReference type="ARBA" id="ARBA00023125"/>
    </source>
</evidence>
<dbReference type="PANTHER" id="PTHR13392:SF13">
    <property type="entry name" value="AXH DOMAIN-CONTAINING PROTEIN"/>
    <property type="match status" value="1"/>
</dbReference>
<feature type="domain" description="AXH" evidence="8">
    <location>
        <begin position="573"/>
        <end position="704"/>
    </location>
</feature>
<evidence type="ECO:0000313" key="9">
    <source>
        <dbReference type="EMBL" id="CAD7646067.1"/>
    </source>
</evidence>
<protein>
    <recommendedName>
        <fullName evidence="8">AXH domain-containing protein</fullName>
    </recommendedName>
</protein>
<dbReference type="EMBL" id="CAJPVJ010002248">
    <property type="protein sequence ID" value="CAG2166009.1"/>
    <property type="molecule type" value="Genomic_DNA"/>
</dbReference>
<feature type="compositionally biased region" description="Basic residues" evidence="7">
    <location>
        <begin position="726"/>
        <end position="739"/>
    </location>
</feature>
<dbReference type="PROSITE" id="PS51148">
    <property type="entry name" value="AXH"/>
    <property type="match status" value="1"/>
</dbReference>
<feature type="region of interest" description="Disordered" evidence="7">
    <location>
        <begin position="353"/>
        <end position="450"/>
    </location>
</feature>
<evidence type="ECO:0000256" key="3">
    <source>
        <dbReference type="ARBA" id="ARBA00023015"/>
    </source>
</evidence>
<dbReference type="GO" id="GO:0003677">
    <property type="term" value="F:DNA binding"/>
    <property type="evidence" value="ECO:0007669"/>
    <property type="project" value="UniProtKB-KW"/>
</dbReference>
<comment type="subcellular location">
    <subcellularLocation>
        <location evidence="1">Nucleus</location>
    </subcellularLocation>
</comment>
<dbReference type="PANTHER" id="PTHR13392">
    <property type="entry name" value="ATAXIN 1"/>
    <property type="match status" value="1"/>
</dbReference>
<dbReference type="GO" id="GO:0005634">
    <property type="term" value="C:nucleus"/>
    <property type="evidence" value="ECO:0007669"/>
    <property type="project" value="UniProtKB-SubCell"/>
</dbReference>
<keyword evidence="4" id="KW-0238">DNA-binding</keyword>
<feature type="region of interest" description="Disordered" evidence="7">
    <location>
        <begin position="112"/>
        <end position="175"/>
    </location>
</feature>
<dbReference type="GO" id="GO:0006355">
    <property type="term" value="P:regulation of DNA-templated transcription"/>
    <property type="evidence" value="ECO:0007669"/>
    <property type="project" value="InterPro"/>
</dbReference>
<dbReference type="AlphaFoldDB" id="A0A7R9QHM2"/>
<gene>
    <name evidence="9" type="ORF">ONB1V03_LOCUS5540</name>
</gene>
<evidence type="ECO:0000256" key="7">
    <source>
        <dbReference type="SAM" id="MobiDB-lite"/>
    </source>
</evidence>
<sequence>MSNNMCSLDNGKHSMPAIVSSCSPSFNCSPLLASKPFGSHLFGSMTSSLPLHPPSSHTAFPFPPSPLILSSLNNFFNPQPSMSWYSAHNSLNTPLSLTTNGAKEIASSVNDNNNNVNKIDNKYKDTTPALIHPNRDLRSEKNSLESTVTTTASTDNSSSTSLSNSTVIETERNTHRNQSDLNWLAEVAISSRGPSVSSSPSASAHLPLPLSHQSPHASHPSQRNIYHPTLGTDMASSQRLYSPRFATSGSPTYFSYPATNSPIGSLNGVRPVPSSAHFSGPFVSNFNAYQQFSPTTAQNPISSPFLVPNQLSVANTRSQTYSTALIESYNQNSLSQNGHNSHNAILSANQCSMAPTSHTTNSSRSPSQHSSDSSSLISSGPFSSPTISSESAEPHTKSMMRSVESHTDSRARNGPNELSPSMVSSGLKRKSPSSPELNSNDKNLYKLPFGKEGSRKHRILKPPNISIDSIKADAMTLQSAPLSAPPIPGVRRQEFVKRISDSDIDCYPKESIADQNNCQNMTSFYHQRRKSVPQTSTSTSSHKPFVTFAPKDHSSEGSHYLVANENCLPIEDHERHNRLQYPMYFQRGSIIQLGNGEVKRVEDMSTQDFIDSASDSQDLCADCSEVIKIAEKIKSYSVLLSFNVGRDKVPVTVEAPVEHPFFVFHKGWSSCSPERSHLRYGLKCRKLRVGDNCVSLTPRNTTTANQMTLKTHKSHKNMLSVESLQRKPKHKPIVSRHKNPSPSESPLSLVKSATTPETAPVAGAQSDANSDHNPKPNELLVNKVESNETNVTKVVEVSEATIPSDPSDSVPMNSSISEGAVKTEDRHSAPDDIESSPSNAS</sequence>
<keyword evidence="2" id="KW-0678">Repressor</keyword>
<proteinExistence type="predicted"/>
<evidence type="ECO:0000259" key="8">
    <source>
        <dbReference type="PROSITE" id="PS51148"/>
    </source>
</evidence>
<dbReference type="InterPro" id="IPR003652">
    <property type="entry name" value="Ataxin_AXH_dom"/>
</dbReference>
<evidence type="ECO:0000256" key="5">
    <source>
        <dbReference type="ARBA" id="ARBA00023163"/>
    </source>
</evidence>
<keyword evidence="10" id="KW-1185">Reference proteome</keyword>
<reference evidence="9" key="1">
    <citation type="submission" date="2020-11" db="EMBL/GenBank/DDBJ databases">
        <authorList>
            <person name="Tran Van P."/>
        </authorList>
    </citation>
    <scope>NUCLEOTIDE SEQUENCE</scope>
</reference>